<proteinExistence type="predicted"/>
<protein>
    <submittedName>
        <fullName evidence="2">Uncharacterized protein</fullName>
    </submittedName>
</protein>
<evidence type="ECO:0000313" key="2">
    <source>
        <dbReference type="EMBL" id="KMO12317.1"/>
    </source>
</evidence>
<evidence type="ECO:0000256" key="1">
    <source>
        <dbReference type="SAM" id="SignalP"/>
    </source>
</evidence>
<sequence length="167" mass="17601">MLRALPLLACLIASPALGQSSPPPAPMNPQPMPFVRATRSSFTLAATVTPTQYLITQPVGAKTYRFFQPCVQADQRIMSVAPLEPIVSVPTPYPGVRRVTSKTEVIDDASGIIFGAGSETLGSGSNPVPGTMDRVVSTMIVPKPGYSTAADIANLTCRGELHYGNSN</sequence>
<keyword evidence="3" id="KW-1185">Reference proteome</keyword>
<feature type="signal peptide" evidence="1">
    <location>
        <begin position="1"/>
        <end position="18"/>
    </location>
</feature>
<reference evidence="2 3" key="1">
    <citation type="submission" date="2014-11" db="EMBL/GenBank/DDBJ databases">
        <title>Comparative genomics of Methylobacterium species.</title>
        <authorList>
            <person name="Chaudhry V."/>
            <person name="Patil P.B."/>
        </authorList>
    </citation>
    <scope>NUCLEOTIDE SEQUENCE [LARGE SCALE GENOMIC DNA]</scope>
    <source>
        <strain evidence="2 3">SE3.6</strain>
    </source>
</reference>
<keyword evidence="1" id="KW-0732">Signal</keyword>
<accession>A0ABR5GSU1</accession>
<dbReference type="EMBL" id="JTHG01000356">
    <property type="protein sequence ID" value="KMO12317.1"/>
    <property type="molecule type" value="Genomic_DNA"/>
</dbReference>
<gene>
    <name evidence="2" type="ORF">QR79_28530</name>
</gene>
<evidence type="ECO:0000313" key="3">
    <source>
        <dbReference type="Proteomes" id="UP000036471"/>
    </source>
</evidence>
<comment type="caution">
    <text evidence="2">The sequence shown here is derived from an EMBL/GenBank/DDBJ whole genome shotgun (WGS) entry which is preliminary data.</text>
</comment>
<feature type="chain" id="PRO_5047523315" evidence="1">
    <location>
        <begin position="19"/>
        <end position="167"/>
    </location>
</feature>
<name>A0ABR5GSU1_9HYPH</name>
<dbReference type="Proteomes" id="UP000036471">
    <property type="component" value="Unassembled WGS sequence"/>
</dbReference>
<dbReference type="RefSeq" id="WP_048430914.1">
    <property type="nucleotide sequence ID" value="NZ_JTHF01000310.1"/>
</dbReference>
<organism evidence="2 3">
    <name type="scientific">Methylobacterium indicum</name>
    <dbReference type="NCBI Taxonomy" id="1775910"/>
    <lineage>
        <taxon>Bacteria</taxon>
        <taxon>Pseudomonadati</taxon>
        <taxon>Pseudomonadota</taxon>
        <taxon>Alphaproteobacteria</taxon>
        <taxon>Hyphomicrobiales</taxon>
        <taxon>Methylobacteriaceae</taxon>
        <taxon>Methylobacterium</taxon>
    </lineage>
</organism>